<feature type="region of interest" description="Disordered" evidence="1">
    <location>
        <begin position="1"/>
        <end position="61"/>
    </location>
</feature>
<dbReference type="Proteomes" id="UP000030653">
    <property type="component" value="Unassembled WGS sequence"/>
</dbReference>
<accession>M5GGN8</accession>
<feature type="compositionally biased region" description="Basic and acidic residues" evidence="1">
    <location>
        <begin position="47"/>
        <end position="61"/>
    </location>
</feature>
<evidence type="ECO:0000313" key="4">
    <source>
        <dbReference type="Proteomes" id="UP000030653"/>
    </source>
</evidence>
<dbReference type="OMA" id="AHESNEV"/>
<gene>
    <name evidence="3" type="ORF">DACRYDRAFT_104300</name>
</gene>
<dbReference type="AlphaFoldDB" id="M5GGN8"/>
<dbReference type="STRING" id="1858805.M5GGN8"/>
<keyword evidence="4" id="KW-1185">Reference proteome</keyword>
<dbReference type="EMBL" id="JH795856">
    <property type="protein sequence ID" value="EJU05813.1"/>
    <property type="molecule type" value="Genomic_DNA"/>
</dbReference>
<evidence type="ECO:0000259" key="2">
    <source>
        <dbReference type="Pfam" id="PF11160"/>
    </source>
</evidence>
<dbReference type="Pfam" id="PF11160">
    <property type="entry name" value="Hva1_TUDOR"/>
    <property type="match status" value="1"/>
</dbReference>
<evidence type="ECO:0000313" key="3">
    <source>
        <dbReference type="EMBL" id="EJU05813.1"/>
    </source>
</evidence>
<evidence type="ECO:0000256" key="1">
    <source>
        <dbReference type="SAM" id="MobiDB-lite"/>
    </source>
</evidence>
<sequence length="76" mass="8281">MSDQISEGDTVHWKWGTSHPSGTVAEIVPDGEAKVTSQKGNVISRKGRGEEDPAVRIERQGNDVVKLAHELEEVDS</sequence>
<dbReference type="RefSeq" id="XP_040632707.1">
    <property type="nucleotide sequence ID" value="XM_040767902.1"/>
</dbReference>
<dbReference type="HOGENOM" id="CLU_180079_2_0_1"/>
<name>M5GGN8_DACPD</name>
<feature type="domain" description="Hypervirulence associated protein TUDOR" evidence="2">
    <location>
        <begin position="8"/>
        <end position="71"/>
    </location>
</feature>
<protein>
    <recommendedName>
        <fullName evidence="2">Hypervirulence associated protein TUDOR domain-containing protein</fullName>
    </recommendedName>
</protein>
<dbReference type="OrthoDB" id="2131339at2759"/>
<dbReference type="GeneID" id="63682964"/>
<proteinExistence type="predicted"/>
<organism evidence="3 4">
    <name type="scientific">Dacryopinax primogenitus (strain DJM 731)</name>
    <name type="common">Brown rot fungus</name>
    <dbReference type="NCBI Taxonomy" id="1858805"/>
    <lineage>
        <taxon>Eukaryota</taxon>
        <taxon>Fungi</taxon>
        <taxon>Dikarya</taxon>
        <taxon>Basidiomycota</taxon>
        <taxon>Agaricomycotina</taxon>
        <taxon>Dacrymycetes</taxon>
        <taxon>Dacrymycetales</taxon>
        <taxon>Dacrymycetaceae</taxon>
        <taxon>Dacryopinax</taxon>
    </lineage>
</organism>
<reference evidence="3 4" key="1">
    <citation type="journal article" date="2012" name="Science">
        <title>The Paleozoic origin of enzymatic lignin decomposition reconstructed from 31 fungal genomes.</title>
        <authorList>
            <person name="Floudas D."/>
            <person name="Binder M."/>
            <person name="Riley R."/>
            <person name="Barry K."/>
            <person name="Blanchette R.A."/>
            <person name="Henrissat B."/>
            <person name="Martinez A.T."/>
            <person name="Otillar R."/>
            <person name="Spatafora J.W."/>
            <person name="Yadav J.S."/>
            <person name="Aerts A."/>
            <person name="Benoit I."/>
            <person name="Boyd A."/>
            <person name="Carlson A."/>
            <person name="Copeland A."/>
            <person name="Coutinho P.M."/>
            <person name="de Vries R.P."/>
            <person name="Ferreira P."/>
            <person name="Findley K."/>
            <person name="Foster B."/>
            <person name="Gaskell J."/>
            <person name="Glotzer D."/>
            <person name="Gorecki P."/>
            <person name="Heitman J."/>
            <person name="Hesse C."/>
            <person name="Hori C."/>
            <person name="Igarashi K."/>
            <person name="Jurgens J.A."/>
            <person name="Kallen N."/>
            <person name="Kersten P."/>
            <person name="Kohler A."/>
            <person name="Kuees U."/>
            <person name="Kumar T.K.A."/>
            <person name="Kuo A."/>
            <person name="LaButti K."/>
            <person name="Larrondo L.F."/>
            <person name="Lindquist E."/>
            <person name="Ling A."/>
            <person name="Lombard V."/>
            <person name="Lucas S."/>
            <person name="Lundell T."/>
            <person name="Martin R."/>
            <person name="McLaughlin D.J."/>
            <person name="Morgenstern I."/>
            <person name="Morin E."/>
            <person name="Murat C."/>
            <person name="Nagy L.G."/>
            <person name="Nolan M."/>
            <person name="Ohm R.A."/>
            <person name="Patyshakuliyeva A."/>
            <person name="Rokas A."/>
            <person name="Ruiz-Duenas F.J."/>
            <person name="Sabat G."/>
            <person name="Salamov A."/>
            <person name="Samejima M."/>
            <person name="Schmutz J."/>
            <person name="Slot J.C."/>
            <person name="St John F."/>
            <person name="Stenlid J."/>
            <person name="Sun H."/>
            <person name="Sun S."/>
            <person name="Syed K."/>
            <person name="Tsang A."/>
            <person name="Wiebenga A."/>
            <person name="Young D."/>
            <person name="Pisabarro A."/>
            <person name="Eastwood D.C."/>
            <person name="Martin F."/>
            <person name="Cullen D."/>
            <person name="Grigoriev I.V."/>
            <person name="Hibbett D.S."/>
        </authorList>
    </citation>
    <scope>NUCLEOTIDE SEQUENCE [LARGE SCALE GENOMIC DNA]</scope>
    <source>
        <strain evidence="3 4">DJM-731 SS1</strain>
    </source>
</reference>
<dbReference type="InterPro" id="IPR021331">
    <property type="entry name" value="Hva1_TUDOR"/>
</dbReference>